<evidence type="ECO:0000313" key="9">
    <source>
        <dbReference type="Proteomes" id="UP000538292"/>
    </source>
</evidence>
<comment type="similarity">
    <text evidence="6">Belongs to the radical SAM superfamily. Anaerobic sulfatase-maturating enzyme family.</text>
</comment>
<dbReference type="Proteomes" id="UP000538292">
    <property type="component" value="Unassembled WGS sequence"/>
</dbReference>
<evidence type="ECO:0000256" key="5">
    <source>
        <dbReference type="ARBA" id="ARBA00023014"/>
    </source>
</evidence>
<dbReference type="InterPro" id="IPR007197">
    <property type="entry name" value="rSAM"/>
</dbReference>
<dbReference type="AlphaFoldDB" id="A0A7W1XRT1"/>
<dbReference type="PROSITE" id="PS51918">
    <property type="entry name" value="RADICAL_SAM"/>
    <property type="match status" value="1"/>
</dbReference>
<dbReference type="SFLD" id="SFLDG01384">
    <property type="entry name" value="thioether_bond_formation_requi"/>
    <property type="match status" value="1"/>
</dbReference>
<proteinExistence type="inferred from homology"/>
<dbReference type="NCBIfam" id="TIGR04085">
    <property type="entry name" value="rSAM_more_4Fe4S"/>
    <property type="match status" value="1"/>
</dbReference>
<evidence type="ECO:0000256" key="1">
    <source>
        <dbReference type="ARBA" id="ARBA00001966"/>
    </source>
</evidence>
<dbReference type="GO" id="GO:0016491">
    <property type="term" value="F:oxidoreductase activity"/>
    <property type="evidence" value="ECO:0007669"/>
    <property type="project" value="InterPro"/>
</dbReference>
<dbReference type="InterPro" id="IPR058240">
    <property type="entry name" value="rSAM_sf"/>
</dbReference>
<dbReference type="PANTHER" id="PTHR43273:SF3">
    <property type="entry name" value="ANAEROBIC SULFATASE-MATURATING ENZYME HOMOLOG ASLB-RELATED"/>
    <property type="match status" value="1"/>
</dbReference>
<dbReference type="SFLD" id="SFLDG01067">
    <property type="entry name" value="SPASM/twitch_domain_containing"/>
    <property type="match status" value="1"/>
</dbReference>
<evidence type="ECO:0000256" key="2">
    <source>
        <dbReference type="ARBA" id="ARBA00022691"/>
    </source>
</evidence>
<reference evidence="8 9" key="1">
    <citation type="submission" date="2020-07" db="EMBL/GenBank/DDBJ databases">
        <title>Thermoactinomyces phylogeny.</title>
        <authorList>
            <person name="Dunlap C."/>
        </authorList>
    </citation>
    <scope>NUCLEOTIDE SEQUENCE [LARGE SCALE GENOMIC DNA]</scope>
    <source>
        <strain evidence="8 9">AMNI-1</strain>
    </source>
</reference>
<dbReference type="Gene3D" id="3.20.20.70">
    <property type="entry name" value="Aldolase class I"/>
    <property type="match status" value="1"/>
</dbReference>
<dbReference type="SFLD" id="SFLDG01072">
    <property type="entry name" value="dehydrogenase_like"/>
    <property type="match status" value="1"/>
</dbReference>
<name>A0A7W1XRT1_9BACL</name>
<evidence type="ECO:0000259" key="7">
    <source>
        <dbReference type="PROSITE" id="PS51918"/>
    </source>
</evidence>
<keyword evidence="2" id="KW-0949">S-adenosyl-L-methionine</keyword>
<dbReference type="EMBL" id="JACEOL010000025">
    <property type="protein sequence ID" value="MBA4602127.1"/>
    <property type="molecule type" value="Genomic_DNA"/>
</dbReference>
<dbReference type="Pfam" id="PF04055">
    <property type="entry name" value="Radical_SAM"/>
    <property type="match status" value="1"/>
</dbReference>
<dbReference type="SFLD" id="SFLDG01386">
    <property type="entry name" value="main_SPASM_domain-containing"/>
    <property type="match status" value="1"/>
</dbReference>
<dbReference type="GO" id="GO:0051536">
    <property type="term" value="F:iron-sulfur cluster binding"/>
    <property type="evidence" value="ECO:0007669"/>
    <property type="project" value="UniProtKB-KW"/>
</dbReference>
<gene>
    <name evidence="8" type="ORF">H2C83_07315</name>
</gene>
<dbReference type="InterPro" id="IPR013785">
    <property type="entry name" value="Aldolase_TIM"/>
</dbReference>
<keyword evidence="4" id="KW-0408">Iron</keyword>
<dbReference type="GO" id="GO:0046872">
    <property type="term" value="F:metal ion binding"/>
    <property type="evidence" value="ECO:0007669"/>
    <property type="project" value="UniProtKB-KW"/>
</dbReference>
<evidence type="ECO:0000256" key="3">
    <source>
        <dbReference type="ARBA" id="ARBA00022723"/>
    </source>
</evidence>
<dbReference type="CDD" id="cd01335">
    <property type="entry name" value="Radical_SAM"/>
    <property type="match status" value="1"/>
</dbReference>
<dbReference type="InterPro" id="IPR023867">
    <property type="entry name" value="Sulphatase_maturase_rSAM"/>
</dbReference>
<organism evidence="8 9">
    <name type="scientific">Thermoactinomyces mirandus</name>
    <dbReference type="NCBI Taxonomy" id="2756294"/>
    <lineage>
        <taxon>Bacteria</taxon>
        <taxon>Bacillati</taxon>
        <taxon>Bacillota</taxon>
        <taxon>Bacilli</taxon>
        <taxon>Bacillales</taxon>
        <taxon>Thermoactinomycetaceae</taxon>
        <taxon>Thermoactinomyces</taxon>
    </lineage>
</organism>
<keyword evidence="3" id="KW-0479">Metal-binding</keyword>
<evidence type="ECO:0000313" key="8">
    <source>
        <dbReference type="EMBL" id="MBA4602127.1"/>
    </source>
</evidence>
<accession>A0A7W1XRT1</accession>
<evidence type="ECO:0000256" key="6">
    <source>
        <dbReference type="ARBA" id="ARBA00023601"/>
    </source>
</evidence>
<feature type="domain" description="Radical SAM core" evidence="7">
    <location>
        <begin position="112"/>
        <end position="333"/>
    </location>
</feature>
<protein>
    <submittedName>
        <fullName evidence="8">Radical SAM protein</fullName>
    </submittedName>
</protein>
<dbReference type="PANTHER" id="PTHR43273">
    <property type="entry name" value="ANAEROBIC SULFATASE-MATURATING ENZYME HOMOLOG ASLB-RELATED"/>
    <property type="match status" value="1"/>
</dbReference>
<comment type="cofactor">
    <cofactor evidence="1">
        <name>[4Fe-4S] cluster</name>
        <dbReference type="ChEBI" id="CHEBI:49883"/>
    </cofactor>
</comment>
<keyword evidence="5" id="KW-0411">Iron-sulfur</keyword>
<sequence length="484" mass="55888">MKTVEFSLSSKIEFFPLEEVEKYSPKMFFINSMTGGLIVIDKDSIAYRLLSRLRTMEGKKSIEEIIALNPQFDRTFIIDFIYTLVKRGIVSIDQYLNSTVSSEHNYERFLRPTARHINLCIFHIHNYCNLACAYCYLAEPGTRKKIRLETMLEAAEKIYDSGSKSITFEFHGGEPTMSMEVIQQFVDRVKEEFKTKFHHIGFSIQTNAYRLTDKHIDFLTQNKFKIRVSIDGTKEVHDSYRVTHSGKGTFDIILNNIAKMIKKGLKVEACAVVHSKNLDCLEEMYHVLSKTGVQGIRFLPIFKVSELNSDYYLDGKKYFSKFFGLIKELYSKDKDSLGIFSNLVIGEINAIQSFDRTYMCLKSSCGAGNEMIALDVDGEVYPCEEMIGMPEFLLGNVFDISFRNMKQHPIVAEIHNRKTNQIEQCKVCEWKEMCHAGCPKKSYNVFGNLHSPSEMCSYYKNMFPALVDLLYNHREENGLYVIKK</sequence>
<evidence type="ECO:0000256" key="4">
    <source>
        <dbReference type="ARBA" id="ARBA00023004"/>
    </source>
</evidence>
<keyword evidence="9" id="KW-1185">Reference proteome</keyword>
<comment type="caution">
    <text evidence="8">The sequence shown here is derived from an EMBL/GenBank/DDBJ whole genome shotgun (WGS) entry which is preliminary data.</text>
</comment>
<dbReference type="Pfam" id="PF13186">
    <property type="entry name" value="SPASM"/>
    <property type="match status" value="1"/>
</dbReference>
<dbReference type="InterPro" id="IPR023885">
    <property type="entry name" value="4Fe4S-binding_SPASM_dom"/>
</dbReference>
<dbReference type="SFLD" id="SFLDS00029">
    <property type="entry name" value="Radical_SAM"/>
    <property type="match status" value="1"/>
</dbReference>
<dbReference type="SUPFAM" id="SSF102114">
    <property type="entry name" value="Radical SAM enzymes"/>
    <property type="match status" value="1"/>
</dbReference>